<dbReference type="Proteomes" id="UP000638648">
    <property type="component" value="Unassembled WGS sequence"/>
</dbReference>
<evidence type="ECO:0000313" key="2">
    <source>
        <dbReference type="Proteomes" id="UP000638648"/>
    </source>
</evidence>
<dbReference type="InterPro" id="IPR012340">
    <property type="entry name" value="NA-bd_OB-fold"/>
</dbReference>
<name>A0A927N0D0_9ACTN</name>
<comment type="caution">
    <text evidence="1">The sequence shown here is derived from an EMBL/GenBank/DDBJ whole genome shotgun (WGS) entry which is preliminary data.</text>
</comment>
<organism evidence="1 2">
    <name type="scientific">Actinopolymorpha pittospori</name>
    <dbReference type="NCBI Taxonomy" id="648752"/>
    <lineage>
        <taxon>Bacteria</taxon>
        <taxon>Bacillati</taxon>
        <taxon>Actinomycetota</taxon>
        <taxon>Actinomycetes</taxon>
        <taxon>Propionibacteriales</taxon>
        <taxon>Actinopolymorphaceae</taxon>
        <taxon>Actinopolymorpha</taxon>
    </lineage>
</organism>
<gene>
    <name evidence="1" type="ORF">HEB94_005451</name>
</gene>
<dbReference type="RefSeq" id="WP_192752356.1">
    <property type="nucleotide sequence ID" value="NZ_BAABJL010000029.1"/>
</dbReference>
<dbReference type="EMBL" id="JADBEM010000001">
    <property type="protein sequence ID" value="MBE1608603.1"/>
    <property type="molecule type" value="Genomic_DNA"/>
</dbReference>
<dbReference type="Gene3D" id="2.40.50.140">
    <property type="entry name" value="Nucleic acid-binding proteins"/>
    <property type="match status" value="1"/>
</dbReference>
<keyword evidence="2" id="KW-1185">Reference proteome</keyword>
<proteinExistence type="predicted"/>
<sequence length="132" mass="14539">MAQVQSRQATDAVVGGVTCSLHRPYALLLGRYGSDTGRLHYAGRTTHLADAQAASVAPLLVAAIGGHPWPARLTVNWQSRPTGYHQVAPLVVVEIHADIATDQGRQWRHLVRMMRVRDIAPDEVPLDLHRRV</sequence>
<protein>
    <submittedName>
        <fullName evidence="1">Uncharacterized protein</fullName>
    </submittedName>
</protein>
<dbReference type="AlphaFoldDB" id="A0A927N0D0"/>
<accession>A0A927N0D0</accession>
<evidence type="ECO:0000313" key="1">
    <source>
        <dbReference type="EMBL" id="MBE1608603.1"/>
    </source>
</evidence>
<reference evidence="1" key="1">
    <citation type="submission" date="2020-10" db="EMBL/GenBank/DDBJ databases">
        <title>Sequencing the genomes of 1000 actinobacteria strains.</title>
        <authorList>
            <person name="Klenk H.-P."/>
        </authorList>
    </citation>
    <scope>NUCLEOTIDE SEQUENCE</scope>
    <source>
        <strain evidence="1">DSM 45354</strain>
    </source>
</reference>